<dbReference type="EMBL" id="QMEY01000002">
    <property type="protein sequence ID" value="RBQ20768.1"/>
    <property type="molecule type" value="Genomic_DNA"/>
</dbReference>
<dbReference type="PROSITE" id="PS51318">
    <property type="entry name" value="TAT"/>
    <property type="match status" value="1"/>
</dbReference>
<dbReference type="AlphaFoldDB" id="A0A366M3E7"/>
<protein>
    <submittedName>
        <fullName evidence="2">Uncharacterized protein</fullName>
    </submittedName>
</protein>
<dbReference type="Pfam" id="PF14559">
    <property type="entry name" value="TPR_19"/>
    <property type="match status" value="1"/>
</dbReference>
<gene>
    <name evidence="2" type="ORF">DP939_06735</name>
</gene>
<organism evidence="2 3">
    <name type="scientific">Spongiactinospora rosea</name>
    <dbReference type="NCBI Taxonomy" id="2248750"/>
    <lineage>
        <taxon>Bacteria</taxon>
        <taxon>Bacillati</taxon>
        <taxon>Actinomycetota</taxon>
        <taxon>Actinomycetes</taxon>
        <taxon>Streptosporangiales</taxon>
        <taxon>Streptosporangiaceae</taxon>
        <taxon>Spongiactinospora</taxon>
    </lineage>
</organism>
<keyword evidence="3" id="KW-1185">Reference proteome</keyword>
<evidence type="ECO:0000256" key="1">
    <source>
        <dbReference type="PROSITE-ProRule" id="PRU00339"/>
    </source>
</evidence>
<dbReference type="InterPro" id="IPR006311">
    <property type="entry name" value="TAT_signal"/>
</dbReference>
<proteinExistence type="predicted"/>
<dbReference type="Proteomes" id="UP000253303">
    <property type="component" value="Unassembled WGS sequence"/>
</dbReference>
<keyword evidence="1" id="KW-0802">TPR repeat</keyword>
<dbReference type="SUPFAM" id="SSF48452">
    <property type="entry name" value="TPR-like"/>
    <property type="match status" value="1"/>
</dbReference>
<reference evidence="2 3" key="1">
    <citation type="submission" date="2018-06" db="EMBL/GenBank/DDBJ databases">
        <title>Sphaerisporangium craniellae sp. nov., isolated from a marine sponge in the South China Sea.</title>
        <authorList>
            <person name="Li L."/>
        </authorList>
    </citation>
    <scope>NUCLEOTIDE SEQUENCE [LARGE SCALE GENOMIC DNA]</scope>
    <source>
        <strain evidence="2 3">LHW63015</strain>
    </source>
</reference>
<evidence type="ECO:0000313" key="3">
    <source>
        <dbReference type="Proteomes" id="UP000253303"/>
    </source>
</evidence>
<dbReference type="InterPro" id="IPR019734">
    <property type="entry name" value="TPR_rpt"/>
</dbReference>
<dbReference type="InterPro" id="IPR011990">
    <property type="entry name" value="TPR-like_helical_dom_sf"/>
</dbReference>
<dbReference type="SMART" id="SM00028">
    <property type="entry name" value="TPR"/>
    <property type="match status" value="2"/>
</dbReference>
<evidence type="ECO:0000313" key="2">
    <source>
        <dbReference type="EMBL" id="RBQ20768.1"/>
    </source>
</evidence>
<name>A0A366M3E7_9ACTN</name>
<comment type="caution">
    <text evidence="2">The sequence shown here is derived from an EMBL/GenBank/DDBJ whole genome shotgun (WGS) entry which is preliminary data.</text>
</comment>
<dbReference type="Gene3D" id="1.25.40.10">
    <property type="entry name" value="Tetratricopeptide repeat domain"/>
    <property type="match status" value="1"/>
</dbReference>
<feature type="repeat" description="TPR" evidence="1">
    <location>
        <begin position="55"/>
        <end position="88"/>
    </location>
</feature>
<feature type="repeat" description="TPR" evidence="1">
    <location>
        <begin position="89"/>
        <end position="122"/>
    </location>
</feature>
<accession>A0A366M3E7</accession>
<dbReference type="PROSITE" id="PS50005">
    <property type="entry name" value="TPR"/>
    <property type="match status" value="2"/>
</dbReference>
<sequence>MGASDRERVRGRVRGRGGHTVVDRGAWDRRTLLLGAAALTGAAATAPLLGGTATAYVRSGDADALFEAGEFERAGRAYERILRKDPANMHAARRRGHVALLSNRFPEAEKYLTTALNLAPDDKRTNRLLADCYTRQDKFPLAVPRWHAAGEESYAEQFAAIQGTPYQIHGDTARVPWQQTDPFPLVEASINGGPPKKFSFYTHVDALGLSAKLAKEAGLKAVAKQRIDAFGDVIWLYYGVLDSFHLGGIELRNIPVGWSERESGGEVAPDAHDGMIGTWVFYHFLTTFDYAGRSLILRRRTPETAQRARADAARAGARPLPLWLAGGHLLFTEGSVTDVAGSKAGVVSLNLGGTGEQVAGISEETAKRLGVRVDYDRPFASFAAGRPVEGYPCYPRELRLGGVTAKSLYSYAGGKDTLGDEGFHKVAGFDHAFHKPNNITLDFTDMNAYVARGKAA</sequence>